<feature type="domain" description="Glycosyltransferase subfamily 4-like N-terminal" evidence="3">
    <location>
        <begin position="406"/>
        <end position="538"/>
    </location>
</feature>
<dbReference type="SUPFAM" id="SSF53756">
    <property type="entry name" value="UDP-Glycosyltransferase/glycogen phosphorylase"/>
    <property type="match status" value="2"/>
</dbReference>
<dbReference type="CDD" id="cd03801">
    <property type="entry name" value="GT4_PimA-like"/>
    <property type="match status" value="2"/>
</dbReference>
<protein>
    <submittedName>
        <fullName evidence="4">Glycosyltransferase</fullName>
    </submittedName>
</protein>
<dbReference type="Gene3D" id="3.40.50.2000">
    <property type="entry name" value="Glycogen Phosphorylase B"/>
    <property type="match status" value="4"/>
</dbReference>
<dbReference type="EMBL" id="LCIN01000022">
    <property type="protein sequence ID" value="KKT55471.1"/>
    <property type="molecule type" value="Genomic_DNA"/>
</dbReference>
<comment type="caution">
    <text evidence="4">The sequence shown here is derived from an EMBL/GenBank/DDBJ whole genome shotgun (WGS) entry which is preliminary data.</text>
</comment>
<dbReference type="AlphaFoldDB" id="A0A0G1I7L0"/>
<evidence type="ECO:0000259" key="2">
    <source>
        <dbReference type="Pfam" id="PF00534"/>
    </source>
</evidence>
<dbReference type="PANTHER" id="PTHR45947:SF3">
    <property type="entry name" value="SULFOQUINOVOSYL TRANSFERASE SQD2"/>
    <property type="match status" value="1"/>
</dbReference>
<organism evidence="4 5">
    <name type="scientific">Candidatus Giovannonibacteria bacterium GW2011_GWB1_44_23</name>
    <dbReference type="NCBI Taxonomy" id="1618652"/>
    <lineage>
        <taxon>Bacteria</taxon>
        <taxon>Candidatus Giovannoniibacteriota</taxon>
    </lineage>
</organism>
<feature type="domain" description="Glycosyl transferase family 1" evidence="2">
    <location>
        <begin position="176"/>
        <end position="340"/>
    </location>
</feature>
<dbReference type="Pfam" id="PF00534">
    <property type="entry name" value="Glycos_transf_1"/>
    <property type="match status" value="2"/>
</dbReference>
<sequence>MAIEQVAKRLKNEFDFLILTSRMRKDLLKREVRDEGVVVRVGFGNRFDKFLLPILGIRAAYKFKKNKTKIILWGMDLSFGALAGALFKFLNTKIPFVVTLQYGYGDERVARGRFGIINLMFRFMLQEADRVTAISSYLLDLARRYGYIGSEALIHNGVDLEKFTRSSDRVPRRMTGQNPTIITVSRLVPKNGVDVLIRAFAELKKDIPDIKLHIIGDGPERGALQLLTTNHKLQTSVEFFGNIPYDELPKYLSEADVFVRPSRSEGMGNAFVEALAAGVPIIGTPVGGILDIIKDHLTVSGRATGLFAKVDDPKDLAEKIKTLLKNKELAAQIVANGRKMVEERFSWDKIARNYAEVFNHEININKRILIVTGIFPPEIGGPATYSKILLDELPKNGFGVAVATYGVSKKLPWFVRHALFGLRVFLMAIHHDILYAQDAVNSGVVCAISAFVWRKKLIIKVVGDYAWEQGVQRFGVKEVLDDFLNKKYSFKVELLRKVEKFVANRADKIIVPSEYLKSVVEKWGVRGEKIRVIYNAFDFKSVGHQLRRPTSKLIISAGRLVPWKGFGTLIEIMPEILKEVPETRLVIIGDGPEREKLELQITNYKLQKTVILTGNLFREKVLEYLAAADVFVLNTAYEGFSHQILEAMAIGVPIVTTDSGGNPELIENGKEGFLVKFNDKDGLKKKILEILKNPEIAGKLGEAASQKSREFSKERMIEKITRILT</sequence>
<dbReference type="InterPro" id="IPR050194">
    <property type="entry name" value="Glycosyltransferase_grp1"/>
</dbReference>
<name>A0A0G1I7L0_9BACT</name>
<gene>
    <name evidence="4" type="ORF">UW49_C0022G0002</name>
</gene>
<feature type="transmembrane region" description="Helical" evidence="1">
    <location>
        <begin position="70"/>
        <end position="90"/>
    </location>
</feature>
<evidence type="ECO:0000313" key="4">
    <source>
        <dbReference type="EMBL" id="KKT55471.1"/>
    </source>
</evidence>
<dbReference type="PANTHER" id="PTHR45947">
    <property type="entry name" value="SULFOQUINOVOSYL TRANSFERASE SQD2"/>
    <property type="match status" value="1"/>
</dbReference>
<dbReference type="Proteomes" id="UP000033977">
    <property type="component" value="Unassembled WGS sequence"/>
</dbReference>
<evidence type="ECO:0000256" key="1">
    <source>
        <dbReference type="SAM" id="Phobius"/>
    </source>
</evidence>
<proteinExistence type="predicted"/>
<feature type="domain" description="Glycosyltransferase subfamily 4-like N-terminal" evidence="3">
    <location>
        <begin position="5"/>
        <end position="162"/>
    </location>
</feature>
<evidence type="ECO:0000259" key="3">
    <source>
        <dbReference type="Pfam" id="PF13439"/>
    </source>
</evidence>
<dbReference type="Pfam" id="PF13439">
    <property type="entry name" value="Glyco_transf_4"/>
    <property type="match status" value="2"/>
</dbReference>
<keyword evidence="1" id="KW-0472">Membrane</keyword>
<dbReference type="InterPro" id="IPR028098">
    <property type="entry name" value="Glyco_trans_4-like_N"/>
</dbReference>
<keyword evidence="4" id="KW-0808">Transferase</keyword>
<evidence type="ECO:0000313" key="5">
    <source>
        <dbReference type="Proteomes" id="UP000033977"/>
    </source>
</evidence>
<reference evidence="4 5" key="1">
    <citation type="journal article" date="2015" name="Nature">
        <title>rRNA introns, odd ribosomes, and small enigmatic genomes across a large radiation of phyla.</title>
        <authorList>
            <person name="Brown C.T."/>
            <person name="Hug L.A."/>
            <person name="Thomas B.C."/>
            <person name="Sharon I."/>
            <person name="Castelle C.J."/>
            <person name="Singh A."/>
            <person name="Wilkins M.J."/>
            <person name="Williams K.H."/>
            <person name="Banfield J.F."/>
        </authorList>
    </citation>
    <scope>NUCLEOTIDE SEQUENCE [LARGE SCALE GENOMIC DNA]</scope>
</reference>
<keyword evidence="1" id="KW-1133">Transmembrane helix</keyword>
<keyword evidence="1" id="KW-0812">Transmembrane</keyword>
<dbReference type="GO" id="GO:0016757">
    <property type="term" value="F:glycosyltransferase activity"/>
    <property type="evidence" value="ECO:0007669"/>
    <property type="project" value="InterPro"/>
</dbReference>
<accession>A0A0G1I7L0</accession>
<feature type="domain" description="Glycosyl transferase family 1" evidence="2">
    <location>
        <begin position="548"/>
        <end position="706"/>
    </location>
</feature>
<dbReference type="InterPro" id="IPR001296">
    <property type="entry name" value="Glyco_trans_1"/>
</dbReference>